<keyword evidence="4" id="KW-1185">Reference proteome</keyword>
<reference evidence="2" key="1">
    <citation type="submission" date="2016-12" db="EMBL/GenBank/DDBJ databases">
        <authorList>
            <person name="Song W.-J."/>
            <person name="Kurnit D.M."/>
        </authorList>
    </citation>
    <scope>NUCLEOTIDE SEQUENCE [LARGE SCALE GENOMIC DNA]</scope>
    <source>
        <strain evidence="2">HGB1681</strain>
    </source>
</reference>
<sequence length="113" mass="13504">MANTESYRSLVYTLDRRIDFRFNYVRRMRSSHHFESSSDRRIAKFIKNMRDPDNNQKRNNERLLHVIFNLAGFPESKYHAQYEDLTKEEKNSLIEAMVQYKTVADAMPGLLAR</sequence>
<evidence type="ECO:0000313" key="3">
    <source>
        <dbReference type="Proteomes" id="UP000196435"/>
    </source>
</evidence>
<dbReference type="Proteomes" id="UP000196435">
    <property type="component" value="Unassembled WGS sequence"/>
</dbReference>
<evidence type="ECO:0000313" key="4">
    <source>
        <dbReference type="Proteomes" id="UP000224871"/>
    </source>
</evidence>
<name>A0A1N6MS43_9GAMM</name>
<proteinExistence type="predicted"/>
<dbReference type="RefSeq" id="WP_086954928.1">
    <property type="nucleotide sequence ID" value="NZ_CAWNQC010000112.1"/>
</dbReference>
<dbReference type="AlphaFoldDB" id="A0A1N6MS43"/>
<dbReference type="OrthoDB" id="6473374at2"/>
<reference evidence="3" key="2">
    <citation type="submission" date="2016-12" db="EMBL/GenBank/DDBJ databases">
        <authorList>
            <person name="Gaudriault S."/>
        </authorList>
    </citation>
    <scope>NUCLEOTIDE SEQUENCE [LARGE SCALE GENOMIC DNA]</scope>
    <source>
        <strain evidence="3">HGB1681 (deposited as PTA-6826 in the American Type Culture Collection)</strain>
    </source>
</reference>
<accession>A0A1N6MS43</accession>
<dbReference type="EMBL" id="NIBU01000002">
    <property type="protein sequence ID" value="PHM38561.1"/>
    <property type="molecule type" value="Genomic_DNA"/>
</dbReference>
<gene>
    <name evidence="1" type="ORF">Xinn_00258</name>
    <name evidence="2" type="ORF">XIS1_1190038</name>
</gene>
<protein>
    <submittedName>
        <fullName evidence="2">Phage-related protein</fullName>
    </submittedName>
</protein>
<reference evidence="1 4" key="3">
    <citation type="journal article" date="2017" name="Nat. Microbiol.">
        <title>Natural product diversity associated with the nematode symbionts Photorhabdus and Xenorhabdus.</title>
        <authorList>
            <person name="Tobias N.J."/>
            <person name="Wolff H."/>
            <person name="Djahanschiri B."/>
            <person name="Grundmann F."/>
            <person name="Kronenwerth M."/>
            <person name="Shi Y.M."/>
            <person name="Simonyi S."/>
            <person name="Grun P."/>
            <person name="Shapiro-Ilan D."/>
            <person name="Pidot S.J."/>
            <person name="Stinear T.P."/>
            <person name="Ebersberger I."/>
            <person name="Bode H.B."/>
        </authorList>
    </citation>
    <scope>NUCLEOTIDE SEQUENCE [LARGE SCALE GENOMIC DNA]</scope>
    <source>
        <strain evidence="1 4">DSM 16336</strain>
    </source>
</reference>
<evidence type="ECO:0000313" key="1">
    <source>
        <dbReference type="EMBL" id="PHM38561.1"/>
    </source>
</evidence>
<dbReference type="Proteomes" id="UP000224871">
    <property type="component" value="Unassembled WGS sequence"/>
</dbReference>
<evidence type="ECO:0000313" key="2">
    <source>
        <dbReference type="EMBL" id="SIP71559.1"/>
    </source>
</evidence>
<dbReference type="Pfam" id="PF17282">
    <property type="entry name" value="DUF5347"/>
    <property type="match status" value="1"/>
</dbReference>
<dbReference type="InterPro" id="IPR035232">
    <property type="entry name" value="DUF5347"/>
</dbReference>
<dbReference type="EMBL" id="FTLG01000023">
    <property type="protein sequence ID" value="SIP71559.1"/>
    <property type="molecule type" value="Genomic_DNA"/>
</dbReference>
<organism evidence="2 3">
    <name type="scientific">Xenorhabdus innexi</name>
    <dbReference type="NCBI Taxonomy" id="290109"/>
    <lineage>
        <taxon>Bacteria</taxon>
        <taxon>Pseudomonadati</taxon>
        <taxon>Pseudomonadota</taxon>
        <taxon>Gammaproteobacteria</taxon>
        <taxon>Enterobacterales</taxon>
        <taxon>Morganellaceae</taxon>
        <taxon>Xenorhabdus</taxon>
    </lineage>
</organism>